<dbReference type="PROSITE" id="PS50943">
    <property type="entry name" value="HTH_CROC1"/>
    <property type="match status" value="1"/>
</dbReference>
<dbReference type="Gene3D" id="1.10.260.40">
    <property type="entry name" value="lambda repressor-like DNA-binding domains"/>
    <property type="match status" value="1"/>
</dbReference>
<sequence>MRDGTLALRRSALGITVDELAEALGLDPATVRAWEDASQAYAPALVWLDDVAAAVDRALDQFGTFVTAIAPSTPEDLEADRILAAARESGTWEADRSPEWTFLLPSVSAAAADPRAVYATLFPSEPIPLGAYNALVGRCLLWFHANVTKRAELVIAELTTPLDAERIFEGDIADLALAYEEPARVIQLLERPGSAAIS</sequence>
<dbReference type="RefSeq" id="WP_135115648.1">
    <property type="nucleotide sequence ID" value="NZ_JADGLL010000071.1"/>
</dbReference>
<dbReference type="SUPFAM" id="SSF47413">
    <property type="entry name" value="lambda repressor-like DNA-binding domains"/>
    <property type="match status" value="1"/>
</dbReference>
<dbReference type="CDD" id="cd00093">
    <property type="entry name" value="HTH_XRE"/>
    <property type="match status" value="1"/>
</dbReference>
<dbReference type="SMART" id="SM00530">
    <property type="entry name" value="HTH_XRE"/>
    <property type="match status" value="1"/>
</dbReference>
<dbReference type="EMBL" id="SPQB01000071">
    <property type="protein sequence ID" value="TFU29996.1"/>
    <property type="molecule type" value="Genomic_DNA"/>
</dbReference>
<organism evidence="2 3">
    <name type="scientific">Microbacterium paludicola</name>
    <dbReference type="NCBI Taxonomy" id="300019"/>
    <lineage>
        <taxon>Bacteria</taxon>
        <taxon>Bacillati</taxon>
        <taxon>Actinomycetota</taxon>
        <taxon>Actinomycetes</taxon>
        <taxon>Micrococcales</taxon>
        <taxon>Microbacteriaceae</taxon>
        <taxon>Microbacterium</taxon>
    </lineage>
</organism>
<dbReference type="InterPro" id="IPR010982">
    <property type="entry name" value="Lambda_DNA-bd_dom_sf"/>
</dbReference>
<evidence type="ECO:0000259" key="1">
    <source>
        <dbReference type="PROSITE" id="PS50943"/>
    </source>
</evidence>
<comment type="caution">
    <text evidence="2">The sequence shown here is derived from an EMBL/GenBank/DDBJ whole genome shotgun (WGS) entry which is preliminary data.</text>
</comment>
<protein>
    <submittedName>
        <fullName evidence="2">XRE family transcriptional regulator</fullName>
    </submittedName>
</protein>
<evidence type="ECO:0000313" key="3">
    <source>
        <dbReference type="Proteomes" id="UP000298358"/>
    </source>
</evidence>
<accession>A0A4Y9FLV5</accession>
<dbReference type="InterPro" id="IPR001387">
    <property type="entry name" value="Cro/C1-type_HTH"/>
</dbReference>
<dbReference type="AlphaFoldDB" id="A0A4Y9FLV5"/>
<reference evidence="2 3" key="1">
    <citation type="submission" date="2019-03" db="EMBL/GenBank/DDBJ databases">
        <title>Diversity of the mouse oral microbiome.</title>
        <authorList>
            <person name="Joseph S."/>
            <person name="Aduse-Opoku J."/>
            <person name="Curtis M."/>
            <person name="Wade W."/>
            <person name="Hashim A."/>
        </authorList>
    </citation>
    <scope>NUCLEOTIDE SEQUENCE [LARGE SCALE GENOMIC DNA]</scope>
    <source>
        <strain evidence="2 3">P1012</strain>
    </source>
</reference>
<dbReference type="GO" id="GO:0003677">
    <property type="term" value="F:DNA binding"/>
    <property type="evidence" value="ECO:0007669"/>
    <property type="project" value="InterPro"/>
</dbReference>
<proteinExistence type="predicted"/>
<gene>
    <name evidence="2" type="ORF">E4U02_15180</name>
</gene>
<name>A0A4Y9FLV5_9MICO</name>
<evidence type="ECO:0000313" key="2">
    <source>
        <dbReference type="EMBL" id="TFU29996.1"/>
    </source>
</evidence>
<dbReference type="Proteomes" id="UP000298358">
    <property type="component" value="Unassembled WGS sequence"/>
</dbReference>
<keyword evidence="3" id="KW-1185">Reference proteome</keyword>
<feature type="domain" description="HTH cro/C1-type" evidence="1">
    <location>
        <begin position="6"/>
        <end position="35"/>
    </location>
</feature>